<dbReference type="STRING" id="3983.A0A2C9W5V5"/>
<dbReference type="OMA" id="IVWGLIK"/>
<reference evidence="2" key="1">
    <citation type="journal article" date="2016" name="Nat. Biotechnol.">
        <title>Sequencing wild and cultivated cassava and related species reveals extensive interspecific hybridization and genetic diversity.</title>
        <authorList>
            <person name="Bredeson J.V."/>
            <person name="Lyons J.B."/>
            <person name="Prochnik S.E."/>
            <person name="Wu G.A."/>
            <person name="Ha C.M."/>
            <person name="Edsinger-Gonzales E."/>
            <person name="Grimwood J."/>
            <person name="Schmutz J."/>
            <person name="Rabbi I.Y."/>
            <person name="Egesi C."/>
            <person name="Nauluvula P."/>
            <person name="Lebot V."/>
            <person name="Ndunguru J."/>
            <person name="Mkamilo G."/>
            <person name="Bart R.S."/>
            <person name="Setter T.L."/>
            <person name="Gleadow R.M."/>
            <person name="Kulakow P."/>
            <person name="Ferguson M.E."/>
            <person name="Rounsley S."/>
            <person name="Rokhsar D.S."/>
        </authorList>
    </citation>
    <scope>NUCLEOTIDE SEQUENCE [LARGE SCALE GENOMIC DNA]</scope>
    <source>
        <strain evidence="2">cv. AM560-2</strain>
    </source>
</reference>
<comment type="caution">
    <text evidence="1">The sequence shown here is derived from an EMBL/GenBank/DDBJ whole genome shotgun (WGS) entry which is preliminary data.</text>
</comment>
<evidence type="ECO:0000313" key="1">
    <source>
        <dbReference type="EMBL" id="OAY53696.1"/>
    </source>
</evidence>
<keyword evidence="2" id="KW-1185">Reference proteome</keyword>
<dbReference type="EMBL" id="CM004389">
    <property type="protein sequence ID" value="OAY53696.1"/>
    <property type="molecule type" value="Genomic_DNA"/>
</dbReference>
<dbReference type="AlphaFoldDB" id="A0A2C9W5V5"/>
<accession>A0A2C9W5V5</accession>
<evidence type="ECO:0000313" key="2">
    <source>
        <dbReference type="Proteomes" id="UP000091857"/>
    </source>
</evidence>
<dbReference type="OrthoDB" id="2016444at2759"/>
<name>A0A2C9W5V5_MANES</name>
<proteinExistence type="predicted"/>
<dbReference type="PANTHER" id="PTHR35288">
    <property type="entry name" value="TAIL FIBER"/>
    <property type="match status" value="1"/>
</dbReference>
<gene>
    <name evidence="1" type="ORF">MANES_03G016900v8</name>
</gene>
<dbReference type="Proteomes" id="UP000091857">
    <property type="component" value="Chromosome 3"/>
</dbReference>
<protein>
    <submittedName>
        <fullName evidence="1">Uncharacterized protein</fullName>
    </submittedName>
</protein>
<dbReference type="PANTHER" id="PTHR35288:SF1">
    <property type="entry name" value="TAIL FIBER"/>
    <property type="match status" value="1"/>
</dbReference>
<organism evidence="1 2">
    <name type="scientific">Manihot esculenta</name>
    <name type="common">Cassava</name>
    <name type="synonym">Jatropha manihot</name>
    <dbReference type="NCBI Taxonomy" id="3983"/>
    <lineage>
        <taxon>Eukaryota</taxon>
        <taxon>Viridiplantae</taxon>
        <taxon>Streptophyta</taxon>
        <taxon>Embryophyta</taxon>
        <taxon>Tracheophyta</taxon>
        <taxon>Spermatophyta</taxon>
        <taxon>Magnoliopsida</taxon>
        <taxon>eudicotyledons</taxon>
        <taxon>Gunneridae</taxon>
        <taxon>Pentapetalae</taxon>
        <taxon>rosids</taxon>
        <taxon>fabids</taxon>
        <taxon>Malpighiales</taxon>
        <taxon>Euphorbiaceae</taxon>
        <taxon>Crotonoideae</taxon>
        <taxon>Manihoteae</taxon>
        <taxon>Manihot</taxon>
    </lineage>
</organism>
<dbReference type="Gramene" id="Manes.03G016900.2.v8.1">
    <property type="protein sequence ID" value="Manes.03G016900.2.v8.1.CDS"/>
    <property type="gene ID" value="Manes.03G016900.v8.1"/>
</dbReference>
<sequence>MAISTAPPPTRAATSGGWVSKLPSIASRIYFFLIIFQVPLFRVPCRSGMCSTPIHVTSSQLVASDIFPVPVVKALLYPGAIVNGLIKNTTVPRWDNVLDIYNLTSVKEAPAVVDLQRLEVLAGSYFSVAGAFVGIIKPGRMSMFGTLLVIWGLVKEGILGKPTNTDPAKAIYVCPTMFLALLCAFSSVKYDVKKVVRSAPARPVAKPLKSSSKSKLK</sequence>